<gene>
    <name evidence="1" type="ORF">GN244_ATG01187</name>
    <name evidence="2" type="ORF">GN958_ATG05404</name>
</gene>
<dbReference type="AlphaFoldDB" id="A0A833T2I5"/>
<dbReference type="EMBL" id="WSZM01000017">
    <property type="protein sequence ID" value="KAF4046352.1"/>
    <property type="molecule type" value="Genomic_DNA"/>
</dbReference>
<evidence type="ECO:0000313" key="2">
    <source>
        <dbReference type="EMBL" id="KAF4145374.1"/>
    </source>
</evidence>
<protein>
    <submittedName>
        <fullName evidence="1">Uncharacterized protein</fullName>
    </submittedName>
</protein>
<evidence type="ECO:0000313" key="3">
    <source>
        <dbReference type="Proteomes" id="UP000602510"/>
    </source>
</evidence>
<sequence>MLAWESYLSVFNKAHRGKETTLIETLTNQFTTLGTVKLLQEGRKSAPTKKIAEELQLAQFARWYYVGKSEEDLVAMLKLPKHSWREYPNAAVIHAYNKFYNAAE</sequence>
<proteinExistence type="predicted"/>
<organism evidence="1 3">
    <name type="scientific">Phytophthora infestans</name>
    <name type="common">Potato late blight agent</name>
    <name type="synonym">Botrytis infestans</name>
    <dbReference type="NCBI Taxonomy" id="4787"/>
    <lineage>
        <taxon>Eukaryota</taxon>
        <taxon>Sar</taxon>
        <taxon>Stramenopiles</taxon>
        <taxon>Oomycota</taxon>
        <taxon>Peronosporomycetes</taxon>
        <taxon>Peronosporales</taxon>
        <taxon>Peronosporaceae</taxon>
        <taxon>Phytophthora</taxon>
    </lineage>
</organism>
<dbReference type="Proteomes" id="UP000704712">
    <property type="component" value="Unassembled WGS sequence"/>
</dbReference>
<comment type="caution">
    <text evidence="1">The sequence shown here is derived from an EMBL/GenBank/DDBJ whole genome shotgun (WGS) entry which is preliminary data.</text>
</comment>
<accession>A0A833T2I5</accession>
<evidence type="ECO:0000313" key="1">
    <source>
        <dbReference type="EMBL" id="KAF4046352.1"/>
    </source>
</evidence>
<reference evidence="1" key="1">
    <citation type="submission" date="2020-04" db="EMBL/GenBank/DDBJ databases">
        <title>Hybrid Assembly of Korean Phytophthora infestans isolates.</title>
        <authorList>
            <person name="Prokchorchik M."/>
            <person name="Lee Y."/>
            <person name="Seo J."/>
            <person name="Cho J.-H."/>
            <person name="Park Y.-E."/>
            <person name="Jang D.-C."/>
            <person name="Im J.-S."/>
            <person name="Choi J.-G."/>
            <person name="Park H.-J."/>
            <person name="Lee G.-B."/>
            <person name="Lee Y.-G."/>
            <person name="Hong S.-Y."/>
            <person name="Cho K."/>
            <person name="Sohn K.H."/>
        </authorList>
    </citation>
    <scope>NUCLEOTIDE SEQUENCE</scope>
    <source>
        <strain evidence="1">KR_1_A1</strain>
        <strain evidence="2">KR_2_A2</strain>
    </source>
</reference>
<keyword evidence="3" id="KW-1185">Reference proteome</keyword>
<dbReference type="Proteomes" id="UP000602510">
    <property type="component" value="Unassembled WGS sequence"/>
</dbReference>
<name>A0A833T2I5_PHYIN</name>
<dbReference type="EMBL" id="JAACNO010000735">
    <property type="protein sequence ID" value="KAF4145374.1"/>
    <property type="molecule type" value="Genomic_DNA"/>
</dbReference>